<gene>
    <name evidence="1" type="ORF">SK128_013791</name>
</gene>
<reference evidence="1 2" key="1">
    <citation type="submission" date="2023-11" db="EMBL/GenBank/DDBJ databases">
        <title>Halocaridina rubra genome assembly.</title>
        <authorList>
            <person name="Smith C."/>
        </authorList>
    </citation>
    <scope>NUCLEOTIDE SEQUENCE [LARGE SCALE GENOMIC DNA]</scope>
    <source>
        <strain evidence="1">EP-1</strain>
        <tissue evidence="1">Whole</tissue>
    </source>
</reference>
<dbReference type="AlphaFoldDB" id="A0AAN8WYP3"/>
<keyword evidence="2" id="KW-1185">Reference proteome</keyword>
<organism evidence="1 2">
    <name type="scientific">Halocaridina rubra</name>
    <name type="common">Hawaiian red shrimp</name>
    <dbReference type="NCBI Taxonomy" id="373956"/>
    <lineage>
        <taxon>Eukaryota</taxon>
        <taxon>Metazoa</taxon>
        <taxon>Ecdysozoa</taxon>
        <taxon>Arthropoda</taxon>
        <taxon>Crustacea</taxon>
        <taxon>Multicrustacea</taxon>
        <taxon>Malacostraca</taxon>
        <taxon>Eumalacostraca</taxon>
        <taxon>Eucarida</taxon>
        <taxon>Decapoda</taxon>
        <taxon>Pleocyemata</taxon>
        <taxon>Caridea</taxon>
        <taxon>Atyoidea</taxon>
        <taxon>Atyidae</taxon>
        <taxon>Halocaridina</taxon>
    </lineage>
</organism>
<sequence>MYRFITHCYENGDDDADCHHHHHHSLLLGARIPISIESGEEGEDSGMWVVVPFEGGRGGIWWRGYGRRRKGDLPPPSAHNLADTFTYGKNNAHLSLCKTAFVTAAMTTLRHTLSVVIIIIIIDYGSSS</sequence>
<protein>
    <submittedName>
        <fullName evidence="1">Uncharacterized protein</fullName>
    </submittedName>
</protein>
<dbReference type="Proteomes" id="UP001381693">
    <property type="component" value="Unassembled WGS sequence"/>
</dbReference>
<comment type="caution">
    <text evidence="1">The sequence shown here is derived from an EMBL/GenBank/DDBJ whole genome shotgun (WGS) entry which is preliminary data.</text>
</comment>
<evidence type="ECO:0000313" key="2">
    <source>
        <dbReference type="Proteomes" id="UP001381693"/>
    </source>
</evidence>
<name>A0AAN8WYP3_HALRR</name>
<proteinExistence type="predicted"/>
<evidence type="ECO:0000313" key="1">
    <source>
        <dbReference type="EMBL" id="KAK7073367.1"/>
    </source>
</evidence>
<dbReference type="EMBL" id="JAXCGZ010013213">
    <property type="protein sequence ID" value="KAK7073367.1"/>
    <property type="molecule type" value="Genomic_DNA"/>
</dbReference>
<accession>A0AAN8WYP3</accession>